<dbReference type="InterPro" id="IPR051448">
    <property type="entry name" value="CdaR-like_regulators"/>
</dbReference>
<comment type="caution">
    <text evidence="3">The sequence shown here is derived from an EMBL/GenBank/DDBJ whole genome shotgun (WGS) entry which is preliminary data.</text>
</comment>
<proteinExistence type="predicted"/>
<dbReference type="InterPro" id="IPR025736">
    <property type="entry name" value="PucR_C-HTH_dom"/>
</dbReference>
<dbReference type="Proteomes" id="UP001501218">
    <property type="component" value="Unassembled WGS sequence"/>
</dbReference>
<dbReference type="Gene3D" id="1.10.10.2840">
    <property type="entry name" value="PucR C-terminal helix-turn-helix domain"/>
    <property type="match status" value="1"/>
</dbReference>
<protein>
    <submittedName>
        <fullName evidence="3">PucR family transcriptional regulator</fullName>
    </submittedName>
</protein>
<dbReference type="Pfam" id="PF07905">
    <property type="entry name" value="PucR"/>
    <property type="match status" value="1"/>
</dbReference>
<evidence type="ECO:0000313" key="3">
    <source>
        <dbReference type="EMBL" id="GAA2356753.1"/>
    </source>
</evidence>
<evidence type="ECO:0000259" key="1">
    <source>
        <dbReference type="Pfam" id="PF07905"/>
    </source>
</evidence>
<name>A0ABN3GQI7_9PSEU</name>
<dbReference type="EMBL" id="BAAARA010000015">
    <property type="protein sequence ID" value="GAA2356753.1"/>
    <property type="molecule type" value="Genomic_DNA"/>
</dbReference>
<feature type="domain" description="PucR C-terminal helix-turn-helix" evidence="2">
    <location>
        <begin position="414"/>
        <end position="472"/>
    </location>
</feature>
<dbReference type="InterPro" id="IPR042070">
    <property type="entry name" value="PucR_C-HTH_sf"/>
</dbReference>
<dbReference type="PANTHER" id="PTHR33744:SF1">
    <property type="entry name" value="DNA-BINDING TRANSCRIPTIONAL ACTIVATOR ADER"/>
    <property type="match status" value="1"/>
</dbReference>
<dbReference type="InterPro" id="IPR012914">
    <property type="entry name" value="PucR_dom"/>
</dbReference>
<organism evidence="3 4">
    <name type="scientific">Saccharopolyspora halophila</name>
    <dbReference type="NCBI Taxonomy" id="405551"/>
    <lineage>
        <taxon>Bacteria</taxon>
        <taxon>Bacillati</taxon>
        <taxon>Actinomycetota</taxon>
        <taxon>Actinomycetes</taxon>
        <taxon>Pseudonocardiales</taxon>
        <taxon>Pseudonocardiaceae</taxon>
        <taxon>Saccharopolyspora</taxon>
    </lineage>
</organism>
<reference evidence="3 4" key="1">
    <citation type="journal article" date="2019" name="Int. J. Syst. Evol. Microbiol.">
        <title>The Global Catalogue of Microorganisms (GCM) 10K type strain sequencing project: providing services to taxonomists for standard genome sequencing and annotation.</title>
        <authorList>
            <consortium name="The Broad Institute Genomics Platform"/>
            <consortium name="The Broad Institute Genome Sequencing Center for Infectious Disease"/>
            <person name="Wu L."/>
            <person name="Ma J."/>
        </authorList>
    </citation>
    <scope>NUCLEOTIDE SEQUENCE [LARGE SCALE GENOMIC DNA]</scope>
    <source>
        <strain evidence="3 4">JCM 16221</strain>
    </source>
</reference>
<dbReference type="PANTHER" id="PTHR33744">
    <property type="entry name" value="CARBOHYDRATE DIACID REGULATOR"/>
    <property type="match status" value="1"/>
</dbReference>
<keyword evidence="4" id="KW-1185">Reference proteome</keyword>
<gene>
    <name evidence="3" type="ORF">GCM10009854_38740</name>
</gene>
<feature type="domain" description="Purine catabolism PurC-like" evidence="1">
    <location>
        <begin position="13"/>
        <end position="121"/>
    </location>
</feature>
<accession>A0ABN3GQI7</accession>
<evidence type="ECO:0000259" key="2">
    <source>
        <dbReference type="Pfam" id="PF13556"/>
    </source>
</evidence>
<evidence type="ECO:0000313" key="4">
    <source>
        <dbReference type="Proteomes" id="UP001501218"/>
    </source>
</evidence>
<sequence>MRLRELVDDVELGLVVRAGRAELDRSIAWVHTSELADPTPFLEGGELLLTTGLALREADCADLVGRLVAAGVAGLGFGVGISHREIPPQLVDAAEAAGLPLLEVPRPTPFIAISKAVSRALAAAEYAELRRTSRAQHELAKAAGSRDGINALIRRVSKLLDAWTLLLDAGGRPLHAAPSSATAEGIESEVESIRAKKGPSARILTFNGEEVSVQQLGARARGVLIVGRRAAFSTADHHLINTAASLLSLALEQGESLEAARRRLVNGLFALLLRGEDVVDELSRLRLEPPVEPFRVVALAGAPDNDELLSRLTADHPETFLAEHADVVVALVAETDVGRLAGSGLAAGVSDPCRLADLAEGVRQACHAAEAAGPGDAVRFAALAGNGVLDLIPAERARAFAESTLAPLRGHDELIRSLDAWLAHHGQWDPAAVRLGVHRHTLRNRIRKVEELLDRRLDQPGVRAELWLALRADPR</sequence>
<dbReference type="RefSeq" id="WP_344134640.1">
    <property type="nucleotide sequence ID" value="NZ_BAAARA010000015.1"/>
</dbReference>
<dbReference type="Pfam" id="PF13556">
    <property type="entry name" value="HTH_30"/>
    <property type="match status" value="1"/>
</dbReference>